<keyword evidence="3" id="KW-1185">Reference proteome</keyword>
<proteinExistence type="predicted"/>
<keyword evidence="1" id="KW-1133">Transmembrane helix</keyword>
<organism evidence="2 3">
    <name type="scientific">Nepenthes gracilis</name>
    <name type="common">Slender pitcher plant</name>
    <dbReference type="NCBI Taxonomy" id="150966"/>
    <lineage>
        <taxon>Eukaryota</taxon>
        <taxon>Viridiplantae</taxon>
        <taxon>Streptophyta</taxon>
        <taxon>Embryophyta</taxon>
        <taxon>Tracheophyta</taxon>
        <taxon>Spermatophyta</taxon>
        <taxon>Magnoliopsida</taxon>
        <taxon>eudicotyledons</taxon>
        <taxon>Gunneridae</taxon>
        <taxon>Pentapetalae</taxon>
        <taxon>Caryophyllales</taxon>
        <taxon>Nepenthaceae</taxon>
        <taxon>Nepenthes</taxon>
    </lineage>
</organism>
<reference evidence="2" key="1">
    <citation type="submission" date="2023-05" db="EMBL/GenBank/DDBJ databases">
        <title>Nepenthes gracilis genome sequencing.</title>
        <authorList>
            <person name="Fukushima K."/>
        </authorList>
    </citation>
    <scope>NUCLEOTIDE SEQUENCE</scope>
    <source>
        <strain evidence="2">SING2019-196</strain>
    </source>
</reference>
<evidence type="ECO:0000313" key="2">
    <source>
        <dbReference type="EMBL" id="GMH02074.1"/>
    </source>
</evidence>
<accession>A0AAD3S0I1</accession>
<protein>
    <submittedName>
        <fullName evidence="2">Uncharacterized protein</fullName>
    </submittedName>
</protein>
<keyword evidence="1" id="KW-0812">Transmembrane</keyword>
<dbReference type="AlphaFoldDB" id="A0AAD3S0I1"/>
<keyword evidence="1" id="KW-0472">Membrane</keyword>
<dbReference type="Proteomes" id="UP001279734">
    <property type="component" value="Unassembled WGS sequence"/>
</dbReference>
<name>A0AAD3S0I1_NEPGR</name>
<gene>
    <name evidence="2" type="ORF">Nepgr_003913</name>
</gene>
<feature type="transmembrane region" description="Helical" evidence="1">
    <location>
        <begin position="38"/>
        <end position="61"/>
    </location>
</feature>
<comment type="caution">
    <text evidence="2">The sequence shown here is derived from an EMBL/GenBank/DDBJ whole genome shotgun (WGS) entry which is preliminary data.</text>
</comment>
<evidence type="ECO:0000256" key="1">
    <source>
        <dbReference type="SAM" id="Phobius"/>
    </source>
</evidence>
<sequence length="85" mass="9360">MPLLVWYISRIGGCWKVVVCPVWCPKVVAHLPGMADVYFGWFGVAASLVSCLYGPFAWYAVSCLASMELACLEGLPHYAFCRNAP</sequence>
<evidence type="ECO:0000313" key="3">
    <source>
        <dbReference type="Proteomes" id="UP001279734"/>
    </source>
</evidence>
<dbReference type="EMBL" id="BSYO01000003">
    <property type="protein sequence ID" value="GMH02074.1"/>
    <property type="molecule type" value="Genomic_DNA"/>
</dbReference>